<dbReference type="EMBL" id="FNNH01000045">
    <property type="protein sequence ID" value="SDW98460.1"/>
    <property type="molecule type" value="Genomic_DNA"/>
</dbReference>
<dbReference type="InterPro" id="IPR000415">
    <property type="entry name" value="Nitroreductase-like"/>
</dbReference>
<dbReference type="Gene3D" id="3.40.109.10">
    <property type="entry name" value="NADH Oxidase"/>
    <property type="match status" value="2"/>
</dbReference>
<dbReference type="AlphaFoldDB" id="A0A1H2Y083"/>
<dbReference type="NCBIfam" id="TIGR03605">
    <property type="entry name" value="antibiot_sagB"/>
    <property type="match status" value="1"/>
</dbReference>
<organism evidence="1 2">
    <name type="scientific">Nitrosomonas communis</name>
    <dbReference type="NCBI Taxonomy" id="44574"/>
    <lineage>
        <taxon>Bacteria</taxon>
        <taxon>Pseudomonadati</taxon>
        <taxon>Pseudomonadota</taxon>
        <taxon>Betaproteobacteria</taxon>
        <taxon>Nitrosomonadales</taxon>
        <taxon>Nitrosomonadaceae</taxon>
        <taxon>Nitrosomonas</taxon>
    </lineage>
</organism>
<proteinExistence type="predicted"/>
<name>A0A1H2Y083_9PROT</name>
<protein>
    <submittedName>
        <fullName evidence="1">SagB-type dehydrogenase domain-containing protein</fullName>
    </submittedName>
</protein>
<evidence type="ECO:0000313" key="1">
    <source>
        <dbReference type="EMBL" id="SDW98460.1"/>
    </source>
</evidence>
<dbReference type="Proteomes" id="UP000183454">
    <property type="component" value="Unassembled WGS sequence"/>
</dbReference>
<gene>
    <name evidence="1" type="ORF">SAMN05421882_10454</name>
</gene>
<reference evidence="1 2" key="1">
    <citation type="submission" date="2016-10" db="EMBL/GenBank/DDBJ databases">
        <authorList>
            <person name="de Groot N.N."/>
        </authorList>
    </citation>
    <scope>NUCLEOTIDE SEQUENCE [LARGE SCALE GENOMIC DNA]</scope>
    <source>
        <strain evidence="1 2">Nm110</strain>
    </source>
</reference>
<dbReference type="PANTHER" id="PTHR42741:SF3">
    <property type="entry name" value="NITROREDUCTASE FAMILY PROTEIN"/>
    <property type="match status" value="1"/>
</dbReference>
<evidence type="ECO:0000313" key="2">
    <source>
        <dbReference type="Proteomes" id="UP000183454"/>
    </source>
</evidence>
<dbReference type="CDD" id="cd02142">
    <property type="entry name" value="McbC_SagB-like_oxidoreductase"/>
    <property type="match status" value="1"/>
</dbReference>
<dbReference type="InterPro" id="IPR020051">
    <property type="entry name" value="SagB-type_dehydrogenase"/>
</dbReference>
<dbReference type="PANTHER" id="PTHR42741">
    <property type="entry name" value="NITROREDUCTASE FAMILY PROTEIN"/>
    <property type="match status" value="1"/>
</dbReference>
<dbReference type="RefSeq" id="WP_074667748.1">
    <property type="nucleotide sequence ID" value="NZ_FNNH01000045.1"/>
</dbReference>
<accession>A0A1H2Y083</accession>
<dbReference type="GO" id="GO:0016491">
    <property type="term" value="F:oxidoreductase activity"/>
    <property type="evidence" value="ECO:0007669"/>
    <property type="project" value="InterPro"/>
</dbReference>
<sequence>MNNNALSTIIAYHEASKHRLDGYAPGPGNLDWANQPDPFRRYAGTQLCKLPLRAAPLQISFSEVRSGRRQTLAAINLANLATLLELSLGLSAWKEYGGSRWALRCNPSSGNLHPTEGYVLAAACDGLASGVHHYVSYDHTLERCAEADSDWGSEFADGFVLVLTSIYWREAWKYGLRAYRYCQHDCGHALAAVSYAAATLGWRAQVLENWYDTALTALTGVARTGEFAEHESEAVDVALWIGCGNAPKLLDTAQTAAALASGLNFVGQANHLSARHVHWAGIDAVHLAAERPVPHSSSLTLSTQWPPLAVIDCLQNADALIRQRRSAVGFDGVSAMPAERWFTILDALLPRPGLPPWEIWQRLPRVHLILFVHRVIGVTPGVYLLLRDKSVMSALRQAIREDADWAEVPGAPRYLGLFRLFAGDVRDAARLISCHQDIAADSCFSLGMLAEFETALNEGAWHYRELFHEAGMIGQVLYLEAEAAGLRGTGIGCYFDDALHSMLGLSGHAWQSLYHFTIGGALDDPRLRTLPPYAHLSGRRKY</sequence>
<dbReference type="SUPFAM" id="SSF55469">
    <property type="entry name" value="FMN-dependent nitroreductase-like"/>
    <property type="match status" value="2"/>
</dbReference>